<feature type="compositionally biased region" description="Low complexity" evidence="3">
    <location>
        <begin position="1"/>
        <end position="19"/>
    </location>
</feature>
<evidence type="ECO:0000313" key="5">
    <source>
        <dbReference type="Proteomes" id="UP001642484"/>
    </source>
</evidence>
<gene>
    <name evidence="4" type="ORF">CCMP2556_LOCUS45809</name>
</gene>
<proteinExistence type="predicted"/>
<dbReference type="Gene3D" id="3.40.50.150">
    <property type="entry name" value="Vaccinia Virus protein VP39"/>
    <property type="match status" value="1"/>
</dbReference>
<name>A0ABP0R6X3_9DINO</name>
<dbReference type="Pfam" id="PF00145">
    <property type="entry name" value="DNA_methylase"/>
    <property type="match status" value="1"/>
</dbReference>
<organism evidence="4 5">
    <name type="scientific">Durusdinium trenchii</name>
    <dbReference type="NCBI Taxonomy" id="1381693"/>
    <lineage>
        <taxon>Eukaryota</taxon>
        <taxon>Sar</taxon>
        <taxon>Alveolata</taxon>
        <taxon>Dinophyceae</taxon>
        <taxon>Suessiales</taxon>
        <taxon>Symbiodiniaceae</taxon>
        <taxon>Durusdinium</taxon>
    </lineage>
</organism>
<comment type="caution">
    <text evidence="4">The sequence shown here is derived from an EMBL/GenBank/DDBJ whole genome shotgun (WGS) entry which is preliminary data.</text>
</comment>
<feature type="region of interest" description="Disordered" evidence="3">
    <location>
        <begin position="1"/>
        <end position="40"/>
    </location>
</feature>
<sequence>MTSSSSSSYDGSSSSYGSSYDDDISDYVGSDESSSSVAEGDLNYQRAKRELQSEHLNVKPAQLLDRHRRHLEGWGNDMVRNVGSRVGKVVSMLPVPLTLMSDCSGAEGALWGLQELVGNKVTLTASTDKGLAPLKFILANCNPRKLFTEMSGRSYDGLSDAMLYAGGFPCTPFSGLRQNSLLLDEPEAQCFWDCLEAIRRTEPLVALLENVYGILRVKKQVWKEMDPLKKKYLICAIKVDAQHLGDPVCRRRIYFILIRRDVCDKKIKNHLDLEKHCSSAYQKLKRKEPTISVSDLMLPASCPYVQDVQRQREQTVQKTRKHSEFDLTEEPKAKRPRWLQKHWQKMQELEVDPKNLHKVDAASRTFSSQRAVHAVEVYESGGHKGTLSVSQQINRMTVKGQNVPCITPGAQLWNMEKKRLLTGLEKMLFQGYPVHRLKLRQMKEKELHSLGGNGMNIRSVAAAFAVAFSVLDVSAFYKAAMDKAKQ</sequence>
<dbReference type="Proteomes" id="UP001642484">
    <property type="component" value="Unassembled WGS sequence"/>
</dbReference>
<keyword evidence="1" id="KW-0489">Methyltransferase</keyword>
<reference evidence="4 5" key="1">
    <citation type="submission" date="2024-02" db="EMBL/GenBank/DDBJ databases">
        <authorList>
            <person name="Chen Y."/>
            <person name="Shah S."/>
            <person name="Dougan E. K."/>
            <person name="Thang M."/>
            <person name="Chan C."/>
        </authorList>
    </citation>
    <scope>NUCLEOTIDE SEQUENCE [LARGE SCALE GENOMIC DNA]</scope>
</reference>
<evidence type="ECO:0000256" key="3">
    <source>
        <dbReference type="SAM" id="MobiDB-lite"/>
    </source>
</evidence>
<feature type="compositionally biased region" description="Low complexity" evidence="3">
    <location>
        <begin position="26"/>
        <end position="40"/>
    </location>
</feature>
<evidence type="ECO:0000313" key="4">
    <source>
        <dbReference type="EMBL" id="CAK9096331.1"/>
    </source>
</evidence>
<dbReference type="InterPro" id="IPR029063">
    <property type="entry name" value="SAM-dependent_MTases_sf"/>
</dbReference>
<keyword evidence="2" id="KW-0808">Transferase</keyword>
<protein>
    <submittedName>
        <fullName evidence="4">Uncharacterized protein</fullName>
    </submittedName>
</protein>
<accession>A0ABP0R6X3</accession>
<dbReference type="InterPro" id="IPR001525">
    <property type="entry name" value="C5_MeTfrase"/>
</dbReference>
<dbReference type="EMBL" id="CAXAMN010025590">
    <property type="protein sequence ID" value="CAK9096331.1"/>
    <property type="molecule type" value="Genomic_DNA"/>
</dbReference>
<evidence type="ECO:0000256" key="2">
    <source>
        <dbReference type="ARBA" id="ARBA00022679"/>
    </source>
</evidence>
<evidence type="ECO:0000256" key="1">
    <source>
        <dbReference type="ARBA" id="ARBA00022603"/>
    </source>
</evidence>
<dbReference type="SUPFAM" id="SSF53335">
    <property type="entry name" value="S-adenosyl-L-methionine-dependent methyltransferases"/>
    <property type="match status" value="1"/>
</dbReference>
<keyword evidence="5" id="KW-1185">Reference proteome</keyword>